<dbReference type="PANTHER" id="PTHR10516:SF412">
    <property type="entry name" value="PEPTIDYL-PROLYL CIS-TRANS ISOMERASE FKBP20-1"/>
    <property type="match status" value="1"/>
</dbReference>
<name>A0A8J8SYU7_HALGN</name>
<comment type="catalytic activity">
    <reaction evidence="1 5">
        <text>[protein]-peptidylproline (omega=180) = [protein]-peptidylproline (omega=0)</text>
        <dbReference type="Rhea" id="RHEA:16237"/>
        <dbReference type="Rhea" id="RHEA-COMP:10747"/>
        <dbReference type="Rhea" id="RHEA-COMP:10748"/>
        <dbReference type="ChEBI" id="CHEBI:83833"/>
        <dbReference type="ChEBI" id="CHEBI:83834"/>
        <dbReference type="EC" id="5.2.1.8"/>
    </reaction>
</comment>
<dbReference type="OrthoDB" id="283260at2759"/>
<evidence type="ECO:0000256" key="3">
    <source>
        <dbReference type="ARBA" id="ARBA00023110"/>
    </source>
</evidence>
<evidence type="ECO:0000256" key="2">
    <source>
        <dbReference type="ARBA" id="ARBA00013194"/>
    </source>
</evidence>
<dbReference type="GO" id="GO:0005737">
    <property type="term" value="C:cytoplasm"/>
    <property type="evidence" value="ECO:0007669"/>
    <property type="project" value="TreeGrafter"/>
</dbReference>
<keyword evidence="3 5" id="KW-0697">Rotamase</keyword>
<organism evidence="7 8">
    <name type="scientific">Halteria grandinella</name>
    <dbReference type="NCBI Taxonomy" id="5974"/>
    <lineage>
        <taxon>Eukaryota</taxon>
        <taxon>Sar</taxon>
        <taxon>Alveolata</taxon>
        <taxon>Ciliophora</taxon>
        <taxon>Intramacronucleata</taxon>
        <taxon>Spirotrichea</taxon>
        <taxon>Stichotrichia</taxon>
        <taxon>Sporadotrichida</taxon>
        <taxon>Halteriidae</taxon>
        <taxon>Halteria</taxon>
    </lineage>
</organism>
<dbReference type="EMBL" id="RRYP01015853">
    <property type="protein sequence ID" value="TNV75318.1"/>
    <property type="molecule type" value="Genomic_DNA"/>
</dbReference>
<evidence type="ECO:0000313" key="8">
    <source>
        <dbReference type="Proteomes" id="UP000785679"/>
    </source>
</evidence>
<dbReference type="PROSITE" id="PS50059">
    <property type="entry name" value="FKBP_PPIASE"/>
    <property type="match status" value="1"/>
</dbReference>
<sequence>MDFTKSAPLGEVVVTADGGVVKKIYAKGDDTLPAPKYGELVHVLYEGRLASNGAVFDSTTDPSDAFSFQIGMGEVIGGWDVGIASMRLGERAELVLKPDYAYGDEGCDDDIPPNATLIFKVELIRIAQGPLAARLR</sequence>
<reference evidence="7" key="1">
    <citation type="submission" date="2019-06" db="EMBL/GenBank/DDBJ databases">
        <authorList>
            <person name="Zheng W."/>
        </authorList>
    </citation>
    <scope>NUCLEOTIDE SEQUENCE</scope>
    <source>
        <strain evidence="7">QDHG01</strain>
    </source>
</reference>
<dbReference type="GO" id="GO:0003755">
    <property type="term" value="F:peptidyl-prolyl cis-trans isomerase activity"/>
    <property type="evidence" value="ECO:0007669"/>
    <property type="project" value="UniProtKB-KW"/>
</dbReference>
<dbReference type="SUPFAM" id="SSF54534">
    <property type="entry name" value="FKBP-like"/>
    <property type="match status" value="1"/>
</dbReference>
<evidence type="ECO:0000256" key="5">
    <source>
        <dbReference type="PROSITE-ProRule" id="PRU00277"/>
    </source>
</evidence>
<keyword evidence="8" id="KW-1185">Reference proteome</keyword>
<dbReference type="InterPro" id="IPR050689">
    <property type="entry name" value="FKBP-type_PPIase"/>
</dbReference>
<dbReference type="Gene3D" id="3.10.50.40">
    <property type="match status" value="1"/>
</dbReference>
<protein>
    <recommendedName>
        <fullName evidence="2 5">peptidylprolyl isomerase</fullName>
        <ecNumber evidence="2 5">5.2.1.8</ecNumber>
    </recommendedName>
</protein>
<evidence type="ECO:0000313" key="7">
    <source>
        <dbReference type="EMBL" id="TNV75318.1"/>
    </source>
</evidence>
<evidence type="ECO:0000256" key="1">
    <source>
        <dbReference type="ARBA" id="ARBA00000971"/>
    </source>
</evidence>
<accession>A0A8J8SYU7</accession>
<gene>
    <name evidence="7" type="ORF">FGO68_gene16805</name>
</gene>
<proteinExistence type="predicted"/>
<dbReference type="InterPro" id="IPR001179">
    <property type="entry name" value="PPIase_FKBP_dom"/>
</dbReference>
<dbReference type="InterPro" id="IPR046357">
    <property type="entry name" value="PPIase_dom_sf"/>
</dbReference>
<feature type="domain" description="PPIase FKBP-type" evidence="6">
    <location>
        <begin position="38"/>
        <end position="127"/>
    </location>
</feature>
<keyword evidence="4 5" id="KW-0413">Isomerase</keyword>
<dbReference type="EC" id="5.2.1.8" evidence="2 5"/>
<evidence type="ECO:0000259" key="6">
    <source>
        <dbReference type="PROSITE" id="PS50059"/>
    </source>
</evidence>
<comment type="caution">
    <text evidence="7">The sequence shown here is derived from an EMBL/GenBank/DDBJ whole genome shotgun (WGS) entry which is preliminary data.</text>
</comment>
<dbReference type="FunFam" id="3.10.50.40:FF:000006">
    <property type="entry name" value="Peptidyl-prolyl cis-trans isomerase"/>
    <property type="match status" value="1"/>
</dbReference>
<evidence type="ECO:0000256" key="4">
    <source>
        <dbReference type="ARBA" id="ARBA00023235"/>
    </source>
</evidence>
<dbReference type="PANTHER" id="PTHR10516">
    <property type="entry name" value="PEPTIDYL-PROLYL CIS-TRANS ISOMERASE"/>
    <property type="match status" value="1"/>
</dbReference>
<dbReference type="Pfam" id="PF00254">
    <property type="entry name" value="FKBP_C"/>
    <property type="match status" value="1"/>
</dbReference>
<dbReference type="Proteomes" id="UP000785679">
    <property type="component" value="Unassembled WGS sequence"/>
</dbReference>
<dbReference type="AlphaFoldDB" id="A0A8J8SYU7"/>